<dbReference type="CDD" id="cd06464">
    <property type="entry name" value="ACD_sHsps-like"/>
    <property type="match status" value="1"/>
</dbReference>
<dbReference type="Pfam" id="PF00011">
    <property type="entry name" value="HSP20"/>
    <property type="match status" value="1"/>
</dbReference>
<dbReference type="Gene3D" id="2.60.40.790">
    <property type="match status" value="1"/>
</dbReference>
<gene>
    <name evidence="5" type="ORF">J2753_002541</name>
</gene>
<evidence type="ECO:0000313" key="5">
    <source>
        <dbReference type="EMBL" id="MBP1988031.1"/>
    </source>
</evidence>
<keyword evidence="6" id="KW-1185">Reference proteome</keyword>
<proteinExistence type="inferred from homology"/>
<evidence type="ECO:0000256" key="2">
    <source>
        <dbReference type="RuleBase" id="RU003616"/>
    </source>
</evidence>
<feature type="domain" description="SHSP" evidence="4">
    <location>
        <begin position="31"/>
        <end position="144"/>
    </location>
</feature>
<dbReference type="OrthoDB" id="198277at2157"/>
<organism evidence="5 6">
    <name type="scientific">Halolamina salifodinae</name>
    <dbReference type="NCBI Taxonomy" id="1202767"/>
    <lineage>
        <taxon>Archaea</taxon>
        <taxon>Methanobacteriati</taxon>
        <taxon>Methanobacteriota</taxon>
        <taxon>Stenosarchaea group</taxon>
        <taxon>Halobacteria</taxon>
        <taxon>Halobacteriales</taxon>
        <taxon>Haloferacaceae</taxon>
    </lineage>
</organism>
<evidence type="ECO:0000259" key="4">
    <source>
        <dbReference type="PROSITE" id="PS01031"/>
    </source>
</evidence>
<dbReference type="InterPro" id="IPR008978">
    <property type="entry name" value="HSP20-like_chaperone"/>
</dbReference>
<dbReference type="Proteomes" id="UP000823736">
    <property type="component" value="Unassembled WGS sequence"/>
</dbReference>
<dbReference type="AlphaFoldDB" id="A0A8T4GYC5"/>
<comment type="similarity">
    <text evidence="1 2">Belongs to the small heat shock protein (HSP20) family.</text>
</comment>
<sequence>MSGRRDPFKEIEELFEQLNEGFADVGRDLGEEFGGGSIHVDVAEGDDEIVVTADVPGFDPEDIDVSVSDRQLQIAAEHTEETEEQSEEEVKYYRRERSRRSVSRTVSLPTDVKEEEADASYENGVLTVTLPKTGGDGGIDIQVS</sequence>
<dbReference type="InterPro" id="IPR002068">
    <property type="entry name" value="A-crystallin/Hsp20_dom"/>
</dbReference>
<protein>
    <submittedName>
        <fullName evidence="5">HSP20 family protein</fullName>
    </submittedName>
</protein>
<dbReference type="RefSeq" id="WP_209492381.1">
    <property type="nucleotide sequence ID" value="NZ_JAGGLC010000005.1"/>
</dbReference>
<name>A0A8T4GYC5_9EURY</name>
<reference evidence="5" key="1">
    <citation type="submission" date="2021-03" db="EMBL/GenBank/DDBJ databases">
        <title>Genomic Encyclopedia of Type Strains, Phase IV (KMG-IV): sequencing the most valuable type-strain genomes for metagenomic binning, comparative biology and taxonomic classification.</title>
        <authorList>
            <person name="Goeker M."/>
        </authorList>
    </citation>
    <scope>NUCLEOTIDE SEQUENCE</scope>
    <source>
        <strain evidence="5">DSM 26232</strain>
    </source>
</reference>
<comment type="caution">
    <text evidence="5">The sequence shown here is derived from an EMBL/GenBank/DDBJ whole genome shotgun (WGS) entry which is preliminary data.</text>
</comment>
<dbReference type="EMBL" id="JAGGLC010000005">
    <property type="protein sequence ID" value="MBP1988031.1"/>
    <property type="molecule type" value="Genomic_DNA"/>
</dbReference>
<dbReference type="PANTHER" id="PTHR11527">
    <property type="entry name" value="HEAT-SHOCK PROTEIN 20 FAMILY MEMBER"/>
    <property type="match status" value="1"/>
</dbReference>
<accession>A0A8T4GYC5</accession>
<dbReference type="SUPFAM" id="SSF49764">
    <property type="entry name" value="HSP20-like chaperones"/>
    <property type="match status" value="1"/>
</dbReference>
<dbReference type="InterPro" id="IPR031107">
    <property type="entry name" value="Small_HSP"/>
</dbReference>
<evidence type="ECO:0000256" key="3">
    <source>
        <dbReference type="SAM" id="MobiDB-lite"/>
    </source>
</evidence>
<evidence type="ECO:0000256" key="1">
    <source>
        <dbReference type="PROSITE-ProRule" id="PRU00285"/>
    </source>
</evidence>
<feature type="region of interest" description="Disordered" evidence="3">
    <location>
        <begin position="76"/>
        <end position="106"/>
    </location>
</feature>
<evidence type="ECO:0000313" key="6">
    <source>
        <dbReference type="Proteomes" id="UP000823736"/>
    </source>
</evidence>
<dbReference type="PROSITE" id="PS01031">
    <property type="entry name" value="SHSP"/>
    <property type="match status" value="1"/>
</dbReference>